<dbReference type="InterPro" id="IPR034660">
    <property type="entry name" value="DinB/YfiT-like"/>
</dbReference>
<feature type="domain" description="DinB-like" evidence="1">
    <location>
        <begin position="11"/>
        <end position="168"/>
    </location>
</feature>
<sequence>MDLKLEAKYLRLEKSRNRLLDELEGLDEELLNMPAAAGKWSIAQHIAHLLLVDKVTMGYVQHKLGQQEQLLSASLSHTFKSLLLKLALQSGRKYKAPPSVANVPQQASLPALRQEWDDIRFKLEDVLTDIPPHLRGKCLFKHPFVGPLTISQTLTFLQDHFDHHLRAIRHLKNQLVS</sequence>
<reference evidence="3" key="1">
    <citation type="journal article" date="2019" name="Int. J. Syst. Evol. Microbiol.">
        <title>The Global Catalogue of Microorganisms (GCM) 10K type strain sequencing project: providing services to taxonomists for standard genome sequencing and annotation.</title>
        <authorList>
            <consortium name="The Broad Institute Genomics Platform"/>
            <consortium name="The Broad Institute Genome Sequencing Center for Infectious Disease"/>
            <person name="Wu L."/>
            <person name="Ma J."/>
        </authorList>
    </citation>
    <scope>NUCLEOTIDE SEQUENCE [LARGE SCALE GENOMIC DNA]</scope>
    <source>
        <strain evidence="3">JCM 17926</strain>
    </source>
</reference>
<comment type="caution">
    <text evidence="2">The sequence shown here is derived from an EMBL/GenBank/DDBJ whole genome shotgun (WGS) entry which is preliminary data.</text>
</comment>
<organism evidence="2 3">
    <name type="scientific">Pontibacter saemangeumensis</name>
    <dbReference type="NCBI Taxonomy" id="1084525"/>
    <lineage>
        <taxon>Bacteria</taxon>
        <taxon>Pseudomonadati</taxon>
        <taxon>Bacteroidota</taxon>
        <taxon>Cytophagia</taxon>
        <taxon>Cytophagales</taxon>
        <taxon>Hymenobacteraceae</taxon>
        <taxon>Pontibacter</taxon>
    </lineage>
</organism>
<keyword evidence="3" id="KW-1185">Reference proteome</keyword>
<proteinExistence type="predicted"/>
<accession>A0ABP8LFU0</accession>
<dbReference type="RefSeq" id="WP_345157588.1">
    <property type="nucleotide sequence ID" value="NZ_BAABHC010000004.1"/>
</dbReference>
<evidence type="ECO:0000313" key="2">
    <source>
        <dbReference type="EMBL" id="GAA4428332.1"/>
    </source>
</evidence>
<dbReference type="InterPro" id="IPR024775">
    <property type="entry name" value="DinB-like"/>
</dbReference>
<dbReference type="EMBL" id="BAABHC010000004">
    <property type="protein sequence ID" value="GAA4428332.1"/>
    <property type="molecule type" value="Genomic_DNA"/>
</dbReference>
<dbReference type="SUPFAM" id="SSF109854">
    <property type="entry name" value="DinB/YfiT-like putative metalloenzymes"/>
    <property type="match status" value="1"/>
</dbReference>
<evidence type="ECO:0000313" key="3">
    <source>
        <dbReference type="Proteomes" id="UP001500552"/>
    </source>
</evidence>
<protein>
    <recommendedName>
        <fullName evidence="1">DinB-like domain-containing protein</fullName>
    </recommendedName>
</protein>
<name>A0ABP8LFU0_9BACT</name>
<dbReference type="Pfam" id="PF12867">
    <property type="entry name" value="DinB_2"/>
    <property type="match status" value="1"/>
</dbReference>
<evidence type="ECO:0000259" key="1">
    <source>
        <dbReference type="Pfam" id="PF12867"/>
    </source>
</evidence>
<dbReference type="Proteomes" id="UP001500552">
    <property type="component" value="Unassembled WGS sequence"/>
</dbReference>
<dbReference type="Gene3D" id="1.20.120.450">
    <property type="entry name" value="dinb family like domain"/>
    <property type="match status" value="1"/>
</dbReference>
<gene>
    <name evidence="2" type="ORF">GCM10023188_12440</name>
</gene>